<reference evidence="7 8" key="1">
    <citation type="journal article" date="2017" name="Gigascience">
        <title>Draft genome of the honey bee ectoparasitic mite, Tropilaelaps mercedesae, is shaped by the parasitic life history.</title>
        <authorList>
            <person name="Dong X."/>
            <person name="Armstrong S.D."/>
            <person name="Xia D."/>
            <person name="Makepeace B.L."/>
            <person name="Darby A.C."/>
            <person name="Kadowaki T."/>
        </authorList>
    </citation>
    <scope>NUCLEOTIDE SEQUENCE [LARGE SCALE GENOMIC DNA]</scope>
    <source>
        <strain evidence="7">Wuxi-XJTLU</strain>
    </source>
</reference>
<dbReference type="PROSITE" id="PS50112">
    <property type="entry name" value="PAS"/>
    <property type="match status" value="1"/>
</dbReference>
<evidence type="ECO:0000313" key="8">
    <source>
        <dbReference type="Proteomes" id="UP000192247"/>
    </source>
</evidence>
<evidence type="ECO:0000256" key="3">
    <source>
        <dbReference type="ARBA" id="ARBA00023163"/>
    </source>
</evidence>
<dbReference type="FunFam" id="3.30.450.20:FF:000054">
    <property type="entry name" value="Trachealess, isoform D"/>
    <property type="match status" value="1"/>
</dbReference>
<evidence type="ECO:0000313" key="7">
    <source>
        <dbReference type="EMBL" id="OQR73815.1"/>
    </source>
</evidence>
<feature type="region of interest" description="Disordered" evidence="5">
    <location>
        <begin position="268"/>
        <end position="320"/>
    </location>
</feature>
<dbReference type="GO" id="GO:0000977">
    <property type="term" value="F:RNA polymerase II transcription regulatory region sequence-specific DNA binding"/>
    <property type="evidence" value="ECO:0007669"/>
    <property type="project" value="TreeGrafter"/>
</dbReference>
<evidence type="ECO:0000256" key="4">
    <source>
        <dbReference type="ARBA" id="ARBA00023242"/>
    </source>
</evidence>
<dbReference type="GO" id="GO:0010557">
    <property type="term" value="P:positive regulation of macromolecule biosynthetic process"/>
    <property type="evidence" value="ECO:0007669"/>
    <property type="project" value="UniProtKB-ARBA"/>
</dbReference>
<dbReference type="InParanoid" id="A0A1V9XJW2"/>
<keyword evidence="3" id="KW-0804">Transcription</keyword>
<dbReference type="Pfam" id="PF14598">
    <property type="entry name" value="PAS_11"/>
    <property type="match status" value="1"/>
</dbReference>
<name>A0A1V9XJW2_9ACAR</name>
<sequence>MTGSTIFDYVHQHDHAEVSEQLGLNAANAGHSPPPANTASSDDGSCDRPAATMQAGLHTAYAGLERSFCVRMKSTLTKRGCHFKSSGYRVVLVLCHLRTQSIYTSPAPTLGGAQLKNQPVLGLVGLAVALPPPSVNEVRLGCDMFVTRVNLDLRISHCEPRVQQLLDYNADDLTGRSLYSLVHAQDVQRLRQLHMDIMHKGQAMSGYYRLMNKNGGFSWIQTCATVICASKQSSQEEQSIICVNYVISAGECDSVIMDASQLPGYREPSPLKRDCVSPPAPSPLPKPIHSLASGVGTPSTLAMHQSNPADPSPLNTLPISSVSKLEPVKASISSATS</sequence>
<gene>
    <name evidence="7" type="ORF">BIW11_09500</name>
</gene>
<dbReference type="CDD" id="cd00130">
    <property type="entry name" value="PAS"/>
    <property type="match status" value="1"/>
</dbReference>
<dbReference type="Proteomes" id="UP000192247">
    <property type="component" value="Unassembled WGS sequence"/>
</dbReference>
<protein>
    <recommendedName>
        <fullName evidence="6">PAS domain-containing protein</fullName>
    </recommendedName>
</protein>
<dbReference type="PANTHER" id="PTHR23043:SF26">
    <property type="entry name" value="PROTEIN TRACHEALESS"/>
    <property type="match status" value="1"/>
</dbReference>
<dbReference type="SUPFAM" id="SSF55785">
    <property type="entry name" value="PYP-like sensor domain (PAS domain)"/>
    <property type="match status" value="1"/>
</dbReference>
<dbReference type="GO" id="GO:0005634">
    <property type="term" value="C:nucleus"/>
    <property type="evidence" value="ECO:0007669"/>
    <property type="project" value="UniProtKB-SubCell"/>
</dbReference>
<dbReference type="OrthoDB" id="6021714at2759"/>
<evidence type="ECO:0000256" key="2">
    <source>
        <dbReference type="ARBA" id="ARBA00023015"/>
    </source>
</evidence>
<dbReference type="EMBL" id="MNPL01009220">
    <property type="protein sequence ID" value="OQR73815.1"/>
    <property type="molecule type" value="Genomic_DNA"/>
</dbReference>
<comment type="subcellular location">
    <subcellularLocation>
        <location evidence="1">Nucleus</location>
    </subcellularLocation>
</comment>
<evidence type="ECO:0000256" key="1">
    <source>
        <dbReference type="ARBA" id="ARBA00004123"/>
    </source>
</evidence>
<keyword evidence="4" id="KW-0539">Nucleus</keyword>
<evidence type="ECO:0000256" key="5">
    <source>
        <dbReference type="SAM" id="MobiDB-lite"/>
    </source>
</evidence>
<organism evidence="7 8">
    <name type="scientific">Tropilaelaps mercedesae</name>
    <dbReference type="NCBI Taxonomy" id="418985"/>
    <lineage>
        <taxon>Eukaryota</taxon>
        <taxon>Metazoa</taxon>
        <taxon>Ecdysozoa</taxon>
        <taxon>Arthropoda</taxon>
        <taxon>Chelicerata</taxon>
        <taxon>Arachnida</taxon>
        <taxon>Acari</taxon>
        <taxon>Parasitiformes</taxon>
        <taxon>Mesostigmata</taxon>
        <taxon>Gamasina</taxon>
        <taxon>Dermanyssoidea</taxon>
        <taxon>Laelapidae</taxon>
        <taxon>Tropilaelaps</taxon>
    </lineage>
</organism>
<dbReference type="AlphaFoldDB" id="A0A1V9XJW2"/>
<dbReference type="SMART" id="SM00091">
    <property type="entry name" value="PAS"/>
    <property type="match status" value="1"/>
</dbReference>
<dbReference type="Gene3D" id="3.30.450.20">
    <property type="entry name" value="PAS domain"/>
    <property type="match status" value="2"/>
</dbReference>
<dbReference type="InterPro" id="IPR035965">
    <property type="entry name" value="PAS-like_dom_sf"/>
</dbReference>
<accession>A0A1V9XJW2</accession>
<feature type="domain" description="PAS" evidence="6">
    <location>
        <begin position="146"/>
        <end position="201"/>
    </location>
</feature>
<keyword evidence="8" id="KW-1185">Reference proteome</keyword>
<dbReference type="STRING" id="418985.A0A1V9XJW2"/>
<proteinExistence type="predicted"/>
<keyword evidence="2" id="KW-0805">Transcription regulation</keyword>
<feature type="region of interest" description="Disordered" evidence="5">
    <location>
        <begin position="26"/>
        <end position="49"/>
    </location>
</feature>
<evidence type="ECO:0000259" key="6">
    <source>
        <dbReference type="PROSITE" id="PS50112"/>
    </source>
</evidence>
<dbReference type="InterPro" id="IPR000014">
    <property type="entry name" value="PAS"/>
</dbReference>
<dbReference type="GO" id="GO:0000981">
    <property type="term" value="F:DNA-binding transcription factor activity, RNA polymerase II-specific"/>
    <property type="evidence" value="ECO:0007669"/>
    <property type="project" value="TreeGrafter"/>
</dbReference>
<dbReference type="PANTHER" id="PTHR23043">
    <property type="entry name" value="HYPOXIA-INDUCIBLE FACTOR 1 ALPHA"/>
    <property type="match status" value="1"/>
</dbReference>
<feature type="compositionally biased region" description="Polar residues" evidence="5">
    <location>
        <begin position="296"/>
        <end position="320"/>
    </location>
</feature>
<comment type="caution">
    <text evidence="7">The sequence shown here is derived from an EMBL/GenBank/DDBJ whole genome shotgun (WGS) entry which is preliminary data.</text>
</comment>